<dbReference type="InterPro" id="IPR013762">
    <property type="entry name" value="Integrase-like_cat_sf"/>
</dbReference>
<evidence type="ECO:0000313" key="5">
    <source>
        <dbReference type="Proteomes" id="UP000183769"/>
    </source>
</evidence>
<proteinExistence type="predicted"/>
<dbReference type="PANTHER" id="PTHR30349">
    <property type="entry name" value="PHAGE INTEGRASE-RELATED"/>
    <property type="match status" value="1"/>
</dbReference>
<dbReference type="GO" id="GO:0003677">
    <property type="term" value="F:DNA binding"/>
    <property type="evidence" value="ECO:0007669"/>
    <property type="project" value="InterPro"/>
</dbReference>
<sequence length="405" mass="45583">MANETRYENLVNRIHESDDIAEGDRDILDEFRRQLDLLSSRYSLNRKIKLLRHLVLVAERHGDVASLLDDRDHAEETVAWINREFSNEETNRDYRAAIRVFGRHVTDGDEIPDSLSWVPSGTSSTYDPAPDPGEMLRWDDEVQDMLDAAMNTRDAAAVALLFDAGLRGGEYASLTVGDISDSEYGLQVTVNGKRGQRSITLIPAVPYVRDWLRNHPAGDDPSAPLWSKLGRNEEVSRTMKNQLLKRVAERAEVTKPVTPTNFRKSSAAHLASKGMNQAHLEDHHGWVRGSSVASRYVSVFAEESDRELARVYGAEVPDQEDDKIAPIECPRCGEQTPRERSLCVWCGQALEPGAAEQAEAVDDLLVEEIAQSGPERAEQLMEMRKEVREDPEARADLIDRWLDLN</sequence>
<evidence type="ECO:0000256" key="2">
    <source>
        <dbReference type="SAM" id="MobiDB-lite"/>
    </source>
</evidence>
<keyword evidence="1" id="KW-0233">DNA recombination</keyword>
<keyword evidence="5" id="KW-1185">Reference proteome</keyword>
<dbReference type="SUPFAM" id="SSF56349">
    <property type="entry name" value="DNA breaking-rejoining enzymes"/>
    <property type="match status" value="1"/>
</dbReference>
<gene>
    <name evidence="4" type="ORF">SAMN05216277_11220</name>
</gene>
<name>A0A1I5UBN0_9EURY</name>
<dbReference type="GO" id="GO:0015074">
    <property type="term" value="P:DNA integration"/>
    <property type="evidence" value="ECO:0007669"/>
    <property type="project" value="InterPro"/>
</dbReference>
<evidence type="ECO:0000259" key="3">
    <source>
        <dbReference type="PROSITE" id="PS51898"/>
    </source>
</evidence>
<dbReference type="Gene3D" id="1.10.443.10">
    <property type="entry name" value="Intergrase catalytic core"/>
    <property type="match status" value="1"/>
</dbReference>
<dbReference type="EMBL" id="FOXI01000012">
    <property type="protein sequence ID" value="SFP92056.1"/>
    <property type="molecule type" value="Genomic_DNA"/>
</dbReference>
<feature type="region of interest" description="Disordered" evidence="2">
    <location>
        <begin position="112"/>
        <end position="132"/>
    </location>
</feature>
<dbReference type="PROSITE" id="PS51898">
    <property type="entry name" value="TYR_RECOMBINASE"/>
    <property type="match status" value="1"/>
</dbReference>
<dbReference type="AlphaFoldDB" id="A0A1I5UBN0"/>
<dbReference type="InterPro" id="IPR002104">
    <property type="entry name" value="Integrase_catalytic"/>
</dbReference>
<accession>A0A1I5UBN0</accession>
<dbReference type="GO" id="GO:0006310">
    <property type="term" value="P:DNA recombination"/>
    <property type="evidence" value="ECO:0007669"/>
    <property type="project" value="UniProtKB-KW"/>
</dbReference>
<evidence type="ECO:0000313" key="4">
    <source>
        <dbReference type="EMBL" id="SFP92056.1"/>
    </source>
</evidence>
<dbReference type="OrthoDB" id="144892at2157"/>
<dbReference type="InterPro" id="IPR011010">
    <property type="entry name" value="DNA_brk_join_enz"/>
</dbReference>
<dbReference type="InterPro" id="IPR050090">
    <property type="entry name" value="Tyrosine_recombinase_XerCD"/>
</dbReference>
<dbReference type="Proteomes" id="UP000183769">
    <property type="component" value="Unassembled WGS sequence"/>
</dbReference>
<dbReference type="Pfam" id="PF00589">
    <property type="entry name" value="Phage_integrase"/>
    <property type="match status" value="1"/>
</dbReference>
<protein>
    <submittedName>
        <fullName evidence="4">Phage integrase family protein</fullName>
    </submittedName>
</protein>
<dbReference type="RefSeq" id="WP_074879274.1">
    <property type="nucleotide sequence ID" value="NZ_FOXI01000012.1"/>
</dbReference>
<feature type="domain" description="Tyr recombinase" evidence="3">
    <location>
        <begin position="131"/>
        <end position="310"/>
    </location>
</feature>
<dbReference type="PANTHER" id="PTHR30349:SF87">
    <property type="entry name" value="TRANSPOSASE A"/>
    <property type="match status" value="1"/>
</dbReference>
<feature type="compositionally biased region" description="Polar residues" evidence="2">
    <location>
        <begin position="117"/>
        <end position="126"/>
    </location>
</feature>
<evidence type="ECO:0000256" key="1">
    <source>
        <dbReference type="ARBA" id="ARBA00023172"/>
    </source>
</evidence>
<organism evidence="4 5">
    <name type="scientific">Halolamina pelagica</name>
    <dbReference type="NCBI Taxonomy" id="699431"/>
    <lineage>
        <taxon>Archaea</taxon>
        <taxon>Methanobacteriati</taxon>
        <taxon>Methanobacteriota</taxon>
        <taxon>Stenosarchaea group</taxon>
        <taxon>Halobacteria</taxon>
        <taxon>Halobacteriales</taxon>
        <taxon>Haloferacaceae</taxon>
    </lineage>
</organism>
<reference evidence="5" key="1">
    <citation type="submission" date="2016-10" db="EMBL/GenBank/DDBJ databases">
        <authorList>
            <person name="Varghese N."/>
            <person name="Submissions S."/>
        </authorList>
    </citation>
    <scope>NUCLEOTIDE SEQUENCE [LARGE SCALE GENOMIC DNA]</scope>
    <source>
        <strain evidence="5">CGMCC 1.10329</strain>
    </source>
</reference>